<accession>A0ACC2H5K2</accession>
<protein>
    <submittedName>
        <fullName evidence="1">Uncharacterized protein</fullName>
    </submittedName>
</protein>
<reference evidence="1" key="1">
    <citation type="submission" date="2021-05" db="EMBL/GenBank/DDBJ databases">
        <authorList>
            <person name="Pan Q."/>
            <person name="Jouanno E."/>
            <person name="Zahm M."/>
            <person name="Klopp C."/>
            <person name="Cabau C."/>
            <person name="Louis A."/>
            <person name="Berthelot C."/>
            <person name="Parey E."/>
            <person name="Roest Crollius H."/>
            <person name="Montfort J."/>
            <person name="Robinson-Rechavi M."/>
            <person name="Bouchez O."/>
            <person name="Lampietro C."/>
            <person name="Lopez Roques C."/>
            <person name="Donnadieu C."/>
            <person name="Postlethwait J."/>
            <person name="Bobe J."/>
            <person name="Dillon D."/>
            <person name="Chandos A."/>
            <person name="von Hippel F."/>
            <person name="Guiguen Y."/>
        </authorList>
    </citation>
    <scope>NUCLEOTIDE SEQUENCE</scope>
    <source>
        <strain evidence="1">YG-Jan2019</strain>
    </source>
</reference>
<sequence>MSELTKKTDKGVIEKTLPPNWILQHPMHQHLVNLDVGDSAQVHAAFLVYMDLSEVRHWNEVRGVGCTELQLVLLEGREREGEPLQTVLPLPVHRGLSHKSVRSVLSRGSPMLLCVVASDSSLVYQRMCDGLLTPDPPLSVQDQGRRQHRKRRQQK</sequence>
<evidence type="ECO:0000313" key="1">
    <source>
        <dbReference type="EMBL" id="KAJ8011263.1"/>
    </source>
</evidence>
<name>A0ACC2H5K2_DALPE</name>
<dbReference type="EMBL" id="CM055732">
    <property type="protein sequence ID" value="KAJ8011263.1"/>
    <property type="molecule type" value="Genomic_DNA"/>
</dbReference>
<comment type="caution">
    <text evidence="1">The sequence shown here is derived from an EMBL/GenBank/DDBJ whole genome shotgun (WGS) entry which is preliminary data.</text>
</comment>
<proteinExistence type="predicted"/>
<gene>
    <name evidence="1" type="ORF">DPEC_G00056340</name>
</gene>
<keyword evidence="2" id="KW-1185">Reference proteome</keyword>
<organism evidence="1 2">
    <name type="scientific">Dallia pectoralis</name>
    <name type="common">Alaska blackfish</name>
    <dbReference type="NCBI Taxonomy" id="75939"/>
    <lineage>
        <taxon>Eukaryota</taxon>
        <taxon>Metazoa</taxon>
        <taxon>Chordata</taxon>
        <taxon>Craniata</taxon>
        <taxon>Vertebrata</taxon>
        <taxon>Euteleostomi</taxon>
        <taxon>Actinopterygii</taxon>
        <taxon>Neopterygii</taxon>
        <taxon>Teleostei</taxon>
        <taxon>Protacanthopterygii</taxon>
        <taxon>Esociformes</taxon>
        <taxon>Umbridae</taxon>
        <taxon>Dallia</taxon>
    </lineage>
</organism>
<evidence type="ECO:0000313" key="2">
    <source>
        <dbReference type="Proteomes" id="UP001157502"/>
    </source>
</evidence>
<dbReference type="Proteomes" id="UP001157502">
    <property type="component" value="Chromosome 5"/>
</dbReference>